<accession>A0A1I7WF91</accession>
<organism evidence="2 3">
    <name type="scientific">Heterorhabditis bacteriophora</name>
    <name type="common">Entomopathogenic nematode worm</name>
    <dbReference type="NCBI Taxonomy" id="37862"/>
    <lineage>
        <taxon>Eukaryota</taxon>
        <taxon>Metazoa</taxon>
        <taxon>Ecdysozoa</taxon>
        <taxon>Nematoda</taxon>
        <taxon>Chromadorea</taxon>
        <taxon>Rhabditida</taxon>
        <taxon>Rhabditina</taxon>
        <taxon>Rhabditomorpha</taxon>
        <taxon>Strongyloidea</taxon>
        <taxon>Heterorhabditidae</taxon>
        <taxon>Heterorhabditis</taxon>
    </lineage>
</organism>
<dbReference type="AlphaFoldDB" id="A0A1I7WF91"/>
<dbReference type="WBParaSite" id="Hba_03609">
    <property type="protein sequence ID" value="Hba_03609"/>
    <property type="gene ID" value="Hba_03609"/>
</dbReference>
<dbReference type="Proteomes" id="UP000095283">
    <property type="component" value="Unplaced"/>
</dbReference>
<keyword evidence="2" id="KW-1185">Reference proteome</keyword>
<proteinExistence type="predicted"/>
<keyword evidence="1" id="KW-1133">Transmembrane helix</keyword>
<sequence length="34" mass="4003">MFQPYSSASHLAVNIVLNNFLVILLNRNMMIKYF</sequence>
<keyword evidence="1" id="KW-0472">Membrane</keyword>
<reference evidence="3" key="1">
    <citation type="submission" date="2016-11" db="UniProtKB">
        <authorList>
            <consortium name="WormBaseParasite"/>
        </authorList>
    </citation>
    <scope>IDENTIFICATION</scope>
</reference>
<keyword evidence="1" id="KW-0812">Transmembrane</keyword>
<name>A0A1I7WF91_HETBA</name>
<evidence type="ECO:0000313" key="3">
    <source>
        <dbReference type="WBParaSite" id="Hba_03609"/>
    </source>
</evidence>
<evidence type="ECO:0000313" key="2">
    <source>
        <dbReference type="Proteomes" id="UP000095283"/>
    </source>
</evidence>
<evidence type="ECO:0000256" key="1">
    <source>
        <dbReference type="SAM" id="Phobius"/>
    </source>
</evidence>
<feature type="transmembrane region" description="Helical" evidence="1">
    <location>
        <begin position="6"/>
        <end position="25"/>
    </location>
</feature>
<protein>
    <submittedName>
        <fullName evidence="3">Uncharacterized protein</fullName>
    </submittedName>
</protein>